<dbReference type="RefSeq" id="WP_004811466.1">
    <property type="nucleotide sequence ID" value="NZ_KB849446.1"/>
</dbReference>
<dbReference type="Proteomes" id="UP000018438">
    <property type="component" value="Unassembled WGS sequence"/>
</dbReference>
<dbReference type="EMBL" id="APPI01000003">
    <property type="protein sequence ID" value="ENV14720.1"/>
    <property type="molecule type" value="Genomic_DNA"/>
</dbReference>
<comment type="caution">
    <text evidence="1">The sequence shown here is derived from an EMBL/GenBank/DDBJ whole genome shotgun (WGS) entry which is preliminary data.</text>
</comment>
<dbReference type="HOGENOM" id="CLU_1080229_0_0_6"/>
<proteinExistence type="predicted"/>
<evidence type="ECO:0000313" key="2">
    <source>
        <dbReference type="Proteomes" id="UP000018438"/>
    </source>
</evidence>
<gene>
    <name evidence="1" type="ORF">F965_00066</name>
</gene>
<dbReference type="AlphaFoldDB" id="N8Y5W9"/>
<dbReference type="PATRIC" id="fig|1217675.3.peg.62"/>
<accession>N8Y5W9</accession>
<keyword evidence="2" id="KW-1185">Reference proteome</keyword>
<reference evidence="1 2" key="1">
    <citation type="submission" date="2013-02" db="EMBL/GenBank/DDBJ databases">
        <title>The Genome Sequence of Acinetobacter schindleri NIPH 900.</title>
        <authorList>
            <consortium name="The Broad Institute Genome Sequencing Platform"/>
            <consortium name="The Broad Institute Genome Sequencing Center for Infectious Disease"/>
            <person name="Cerqueira G."/>
            <person name="Feldgarden M."/>
            <person name="Courvalin P."/>
            <person name="Perichon B."/>
            <person name="Grillot-Courvalin C."/>
            <person name="Clermont D."/>
            <person name="Rocha E."/>
            <person name="Yoon E.-J."/>
            <person name="Nemec A."/>
            <person name="Walker B."/>
            <person name="Young S.K."/>
            <person name="Zeng Q."/>
            <person name="Gargeya S."/>
            <person name="Fitzgerald M."/>
            <person name="Haas B."/>
            <person name="Abouelleil A."/>
            <person name="Alvarado L."/>
            <person name="Arachchi H.M."/>
            <person name="Berlin A.M."/>
            <person name="Chapman S.B."/>
            <person name="Dewar J."/>
            <person name="Goldberg J."/>
            <person name="Griggs A."/>
            <person name="Gujja S."/>
            <person name="Hansen M."/>
            <person name="Howarth C."/>
            <person name="Imamovic A."/>
            <person name="Larimer J."/>
            <person name="McCowan C."/>
            <person name="Murphy C."/>
            <person name="Neiman D."/>
            <person name="Pearson M."/>
            <person name="Priest M."/>
            <person name="Roberts A."/>
            <person name="Saif S."/>
            <person name="Shea T."/>
            <person name="Sisk P."/>
            <person name="Sykes S."/>
            <person name="Wortman J."/>
            <person name="Nusbaum C."/>
            <person name="Birren B."/>
        </authorList>
    </citation>
    <scope>NUCLEOTIDE SEQUENCE [LARGE SCALE GENOMIC DNA]</scope>
    <source>
        <strain evidence="1 2">NIPH 900</strain>
    </source>
</reference>
<protein>
    <submittedName>
        <fullName evidence="1">Uncharacterized protein</fullName>
    </submittedName>
</protein>
<sequence>MSKKQFIQVAMAVAGDLIWKAEKPLSLPEIYEHLVRGHTDNIEPAFITIFKTLNVIEQFKSNPVFRRMQEERKLQRLLLTAIEERIYKQSKVTIVCANIPEVHRVQDLYMELVGEAIQARQQLQNQGKGVLADHGDLKVVPFTVSLENSMSFSEQYGVRLLGASFNSKIYFTPGMLEKFFLGRKGWFDHAFEQFSEDKTLSDFVEIADQAITTKREREERETRVRIMQAMKFAVEPVCKIEPVTAADYLGNPKQWEI</sequence>
<evidence type="ECO:0000313" key="1">
    <source>
        <dbReference type="EMBL" id="ENV14720.1"/>
    </source>
</evidence>
<organism evidence="1 2">
    <name type="scientific">Acinetobacter schindleri NIPH 900</name>
    <dbReference type="NCBI Taxonomy" id="1217675"/>
    <lineage>
        <taxon>Bacteria</taxon>
        <taxon>Pseudomonadati</taxon>
        <taxon>Pseudomonadota</taxon>
        <taxon>Gammaproteobacteria</taxon>
        <taxon>Moraxellales</taxon>
        <taxon>Moraxellaceae</taxon>
        <taxon>Acinetobacter</taxon>
    </lineage>
</organism>
<name>N8Y5W9_9GAMM</name>